<evidence type="ECO:0000313" key="3">
    <source>
        <dbReference type="EMBL" id="KAF8905054.1"/>
    </source>
</evidence>
<evidence type="ECO:0000313" key="4">
    <source>
        <dbReference type="Proteomes" id="UP000724874"/>
    </source>
</evidence>
<feature type="domain" description="DUF6534" evidence="2">
    <location>
        <begin position="202"/>
        <end position="287"/>
    </location>
</feature>
<dbReference type="EMBL" id="JADNYJ010000024">
    <property type="protein sequence ID" value="KAF8905054.1"/>
    <property type="molecule type" value="Genomic_DNA"/>
</dbReference>
<dbReference type="Pfam" id="PF20152">
    <property type="entry name" value="DUF6534"/>
    <property type="match status" value="1"/>
</dbReference>
<evidence type="ECO:0000259" key="2">
    <source>
        <dbReference type="Pfam" id="PF20152"/>
    </source>
</evidence>
<feature type="transmembrane region" description="Helical" evidence="1">
    <location>
        <begin position="152"/>
        <end position="171"/>
    </location>
</feature>
<dbReference type="AlphaFoldDB" id="A0A9P5NQB6"/>
<organism evidence="3 4">
    <name type="scientific">Gymnopilus junonius</name>
    <name type="common">Spectacular rustgill mushroom</name>
    <name type="synonym">Gymnopilus spectabilis subsp. junonius</name>
    <dbReference type="NCBI Taxonomy" id="109634"/>
    <lineage>
        <taxon>Eukaryota</taxon>
        <taxon>Fungi</taxon>
        <taxon>Dikarya</taxon>
        <taxon>Basidiomycota</taxon>
        <taxon>Agaricomycotina</taxon>
        <taxon>Agaricomycetes</taxon>
        <taxon>Agaricomycetidae</taxon>
        <taxon>Agaricales</taxon>
        <taxon>Agaricineae</taxon>
        <taxon>Hymenogastraceae</taxon>
        <taxon>Gymnopilus</taxon>
    </lineage>
</organism>
<dbReference type="PANTHER" id="PTHR40465:SF1">
    <property type="entry name" value="DUF6534 DOMAIN-CONTAINING PROTEIN"/>
    <property type="match status" value="1"/>
</dbReference>
<feature type="transmembrane region" description="Helical" evidence="1">
    <location>
        <begin position="262"/>
        <end position="283"/>
    </location>
</feature>
<feature type="transmembrane region" description="Helical" evidence="1">
    <location>
        <begin position="43"/>
        <end position="68"/>
    </location>
</feature>
<dbReference type="InterPro" id="IPR045339">
    <property type="entry name" value="DUF6534"/>
</dbReference>
<dbReference type="OrthoDB" id="3012488at2759"/>
<feature type="transmembrane region" description="Helical" evidence="1">
    <location>
        <begin position="229"/>
        <end position="250"/>
    </location>
</feature>
<keyword evidence="1" id="KW-1133">Transmembrane helix</keyword>
<accession>A0A9P5NQB6</accession>
<proteinExistence type="predicted"/>
<reference evidence="3" key="1">
    <citation type="submission" date="2020-11" db="EMBL/GenBank/DDBJ databases">
        <authorList>
            <consortium name="DOE Joint Genome Institute"/>
            <person name="Ahrendt S."/>
            <person name="Riley R."/>
            <person name="Andreopoulos W."/>
            <person name="LaButti K."/>
            <person name="Pangilinan J."/>
            <person name="Ruiz-duenas F.J."/>
            <person name="Barrasa J.M."/>
            <person name="Sanchez-Garcia M."/>
            <person name="Camarero S."/>
            <person name="Miyauchi S."/>
            <person name="Serrano A."/>
            <person name="Linde D."/>
            <person name="Babiker R."/>
            <person name="Drula E."/>
            <person name="Ayuso-Fernandez I."/>
            <person name="Pacheco R."/>
            <person name="Padilla G."/>
            <person name="Ferreira P."/>
            <person name="Barriuso J."/>
            <person name="Kellner H."/>
            <person name="Castanera R."/>
            <person name="Alfaro M."/>
            <person name="Ramirez L."/>
            <person name="Pisabarro A.G."/>
            <person name="Kuo A."/>
            <person name="Tritt A."/>
            <person name="Lipzen A."/>
            <person name="He G."/>
            <person name="Yan M."/>
            <person name="Ng V."/>
            <person name="Cullen D."/>
            <person name="Martin F."/>
            <person name="Rosso M.-N."/>
            <person name="Henrissat B."/>
            <person name="Hibbett D."/>
            <person name="Martinez A.T."/>
            <person name="Grigoriev I.V."/>
        </authorList>
    </citation>
    <scope>NUCLEOTIDE SEQUENCE</scope>
    <source>
        <strain evidence="3">AH 44721</strain>
    </source>
</reference>
<protein>
    <recommendedName>
        <fullName evidence="2">DUF6534 domain-containing protein</fullName>
    </recommendedName>
</protein>
<dbReference type="PANTHER" id="PTHR40465">
    <property type="entry name" value="CHROMOSOME 1, WHOLE GENOME SHOTGUN SEQUENCE"/>
    <property type="match status" value="1"/>
</dbReference>
<gene>
    <name evidence="3" type="ORF">CPB84DRAFT_1823402</name>
</gene>
<feature type="transmembrane region" description="Helical" evidence="1">
    <location>
        <begin position="191"/>
        <end position="217"/>
    </location>
</feature>
<comment type="caution">
    <text evidence="3">The sequence shown here is derived from an EMBL/GenBank/DDBJ whole genome shotgun (WGS) entry which is preliminary data.</text>
</comment>
<name>A0A9P5NQB6_GYMJU</name>
<feature type="transmembrane region" description="Helical" evidence="1">
    <location>
        <begin position="119"/>
        <end position="140"/>
    </location>
</feature>
<sequence>MLLPLLVVFFEGSVSESERFGIALNLTSQKMATLELFDIQETFGAMLIGTFVMLVIYGITMLQTYLYFTSFPKDDGPTKALVASIWILDTTHAVLAGHCMHYYLIAGFVDHTILANGNWSLFLSLATNLIEAFIVQAFFTRRIFLLCSPQRRWWVAGVITVFVVAHFVFGIETVVDLFATKEFIRLKKLSFSSVIPFGVTTIISDILIAIALCVLLHNNRSDFGDTNSIINKLIVYAINRCILTSAVAIAETVVFSALPNTLYSFAMDFVIGKLYANSLLAVLNSRAVLRVPSRADLSSTELSTRFHVASAVTNHHTSLFQV</sequence>
<keyword evidence="1" id="KW-0472">Membrane</keyword>
<evidence type="ECO:0000256" key="1">
    <source>
        <dbReference type="SAM" id="Phobius"/>
    </source>
</evidence>
<feature type="transmembrane region" description="Helical" evidence="1">
    <location>
        <begin position="80"/>
        <end position="104"/>
    </location>
</feature>
<keyword evidence="4" id="KW-1185">Reference proteome</keyword>
<dbReference type="Proteomes" id="UP000724874">
    <property type="component" value="Unassembled WGS sequence"/>
</dbReference>
<feature type="non-terminal residue" evidence="3">
    <location>
        <position position="322"/>
    </location>
</feature>
<keyword evidence="1" id="KW-0812">Transmembrane</keyword>